<dbReference type="EMBL" id="MBTG01000012">
    <property type="protein sequence ID" value="OPH57583.1"/>
    <property type="molecule type" value="Genomic_DNA"/>
</dbReference>
<proteinExistence type="predicted"/>
<dbReference type="AlphaFoldDB" id="A0A1V4HKJ3"/>
<reference evidence="2" key="1">
    <citation type="submission" date="2016-07" db="EMBL/GenBank/DDBJ databases">
        <authorList>
            <person name="Florea S."/>
            <person name="Webb J.S."/>
            <person name="Jaromczyk J."/>
            <person name="Schardl C.L."/>
        </authorList>
    </citation>
    <scope>NUCLEOTIDE SEQUENCE [LARGE SCALE GENOMIC DNA]</scope>
    <source>
        <strain evidence="2">CY1</strain>
    </source>
</reference>
<keyword evidence="2" id="KW-1185">Reference proteome</keyword>
<name>A0A1V4HKJ3_9BACL</name>
<evidence type="ECO:0000313" key="2">
    <source>
        <dbReference type="Proteomes" id="UP000190626"/>
    </source>
</evidence>
<dbReference type="STRING" id="1469647.BC351_03405"/>
<protein>
    <submittedName>
        <fullName evidence="1">Spore coat protein CotH</fullName>
    </submittedName>
</protein>
<dbReference type="InterPro" id="IPR014867">
    <property type="entry name" value="Spore_coat_CotH_CotH2/3/7"/>
</dbReference>
<accession>A0A1V4HKJ3</accession>
<dbReference type="PANTHER" id="PTHR40050:SF1">
    <property type="entry name" value="INNER SPORE COAT PROTEIN H"/>
    <property type="match status" value="1"/>
</dbReference>
<organism evidence="1 2">
    <name type="scientific">Paenibacillus ferrarius</name>
    <dbReference type="NCBI Taxonomy" id="1469647"/>
    <lineage>
        <taxon>Bacteria</taxon>
        <taxon>Bacillati</taxon>
        <taxon>Bacillota</taxon>
        <taxon>Bacilli</taxon>
        <taxon>Bacillales</taxon>
        <taxon>Paenibacillaceae</taxon>
        <taxon>Paenibacillus</taxon>
    </lineage>
</organism>
<comment type="caution">
    <text evidence="1">The sequence shown here is derived from an EMBL/GenBank/DDBJ whole genome shotgun (WGS) entry which is preliminary data.</text>
</comment>
<gene>
    <name evidence="1" type="ORF">BC351_03405</name>
</gene>
<evidence type="ECO:0000313" key="1">
    <source>
        <dbReference type="EMBL" id="OPH57583.1"/>
    </source>
</evidence>
<sequence>MIPTRHLVIPEKLLKKLNADIWSKQFVNGVLISRGNRGAIKVRYRGGHTRDYTKKSYEIVSRGKTYHLNAEYDDPSMIRNALSFRFFQKIGVPSPHTKHVHLKLNGVSQGIYLEIEAVDKHFFQLRKIGAQSLFYAVDDEANFEAIHPETKKMKSSMLAGYEQVMGVSSEKKALSTFIAQINKLSGKPLADYLRTHLDVDNYLRWLAGAVFTGNFDGFDQNYAIYRHKATKLYRIIPWDYEGTWGRNCYGKVCGSDLVRVNGYNGLSEKVLGFRSGRIRYKQILNHILRSSFTWKRISPIVEHLHGNIAPYMREDTNRKWPYSEFKDEPDLIRNYVKERRSIIKQEMEKL</sequence>
<keyword evidence="1" id="KW-0167">Capsid protein</keyword>
<dbReference type="PANTHER" id="PTHR40050">
    <property type="entry name" value="INNER SPORE COAT PROTEIN H"/>
    <property type="match status" value="1"/>
</dbReference>
<dbReference type="Proteomes" id="UP000190626">
    <property type="component" value="Unassembled WGS sequence"/>
</dbReference>
<dbReference type="OrthoDB" id="3235126at2"/>
<dbReference type="Pfam" id="PF08757">
    <property type="entry name" value="CotH"/>
    <property type="match status" value="1"/>
</dbReference>
<keyword evidence="1" id="KW-0946">Virion</keyword>
<dbReference type="RefSeq" id="WP_079412926.1">
    <property type="nucleotide sequence ID" value="NZ_MBTG01000012.1"/>
</dbReference>